<name>A0A2S6NER3_RHOGL</name>
<comment type="caution">
    <text evidence="2">The sequence shown here is derived from an EMBL/GenBank/DDBJ whole genome shotgun (WGS) entry which is preliminary data.</text>
</comment>
<organism evidence="2 3">
    <name type="scientific">Rhodopila globiformis</name>
    <name type="common">Rhodopseudomonas globiformis</name>
    <dbReference type="NCBI Taxonomy" id="1071"/>
    <lineage>
        <taxon>Bacteria</taxon>
        <taxon>Pseudomonadati</taxon>
        <taxon>Pseudomonadota</taxon>
        <taxon>Alphaproteobacteria</taxon>
        <taxon>Acetobacterales</taxon>
        <taxon>Acetobacteraceae</taxon>
        <taxon>Rhodopila</taxon>
    </lineage>
</organism>
<dbReference type="OrthoDB" id="476248at2"/>
<gene>
    <name evidence="2" type="ORF">CCS01_14940</name>
</gene>
<reference evidence="2 3" key="1">
    <citation type="journal article" date="2018" name="Arch. Microbiol.">
        <title>New insights into the metabolic potential of the phototrophic purple bacterium Rhodopila globiformis DSM 161(T) from its draft genome sequence and evidence for a vanadium-dependent nitrogenase.</title>
        <authorList>
            <person name="Imhoff J.F."/>
            <person name="Rahn T."/>
            <person name="Kunzel S."/>
            <person name="Neulinger S.C."/>
        </authorList>
    </citation>
    <scope>NUCLEOTIDE SEQUENCE [LARGE SCALE GENOMIC DNA]</scope>
    <source>
        <strain evidence="2 3">DSM 161</strain>
    </source>
</reference>
<dbReference type="Proteomes" id="UP000239724">
    <property type="component" value="Unassembled WGS sequence"/>
</dbReference>
<sequence length="147" mass="16233">MSTQAGRTGCSAARCAPTWAIIEFDGQAEDLIKLHKAQPASDRTNRREPVANQACTRWLTRPSAAVRRILDTAAYWLVLRIRDAIPSQQSLATAEFTTRRLHLIKIGACITETATAPCPVCSCLATKQARWIIIAPSAHQQSLRHGW</sequence>
<dbReference type="AlphaFoldDB" id="A0A2S6NER3"/>
<evidence type="ECO:0000259" key="1">
    <source>
        <dbReference type="Pfam" id="PF13701"/>
    </source>
</evidence>
<keyword evidence="3" id="KW-1185">Reference proteome</keyword>
<dbReference type="EMBL" id="NHRY01000154">
    <property type="protein sequence ID" value="PPQ33108.1"/>
    <property type="molecule type" value="Genomic_DNA"/>
</dbReference>
<dbReference type="InterPro" id="IPR025668">
    <property type="entry name" value="Tnp_DDE_dom"/>
</dbReference>
<evidence type="ECO:0000313" key="2">
    <source>
        <dbReference type="EMBL" id="PPQ33108.1"/>
    </source>
</evidence>
<dbReference type="Pfam" id="PF13701">
    <property type="entry name" value="DDE_Tnp_1_4"/>
    <property type="match status" value="1"/>
</dbReference>
<feature type="domain" description="Transposase DDE" evidence="1">
    <location>
        <begin position="26"/>
        <end position="115"/>
    </location>
</feature>
<proteinExistence type="predicted"/>
<evidence type="ECO:0000313" key="3">
    <source>
        <dbReference type="Proteomes" id="UP000239724"/>
    </source>
</evidence>
<accession>A0A2S6NER3</accession>
<protein>
    <recommendedName>
        <fullName evidence="1">Transposase DDE domain-containing protein</fullName>
    </recommendedName>
</protein>